<feature type="transmembrane region" description="Helical" evidence="8">
    <location>
        <begin position="39"/>
        <end position="60"/>
    </location>
</feature>
<dbReference type="SUPFAM" id="SSF55874">
    <property type="entry name" value="ATPase domain of HSP90 chaperone/DNA topoisomerase II/histidine kinase"/>
    <property type="match status" value="1"/>
</dbReference>
<dbReference type="AlphaFoldDB" id="A0A2G1WH71"/>
<dbReference type="GO" id="GO:0005524">
    <property type="term" value="F:ATP binding"/>
    <property type="evidence" value="ECO:0007669"/>
    <property type="project" value="UniProtKB-KW"/>
</dbReference>
<evidence type="ECO:0000256" key="3">
    <source>
        <dbReference type="ARBA" id="ARBA00022679"/>
    </source>
</evidence>
<evidence type="ECO:0000256" key="5">
    <source>
        <dbReference type="ARBA" id="ARBA00022777"/>
    </source>
</evidence>
<comment type="caution">
    <text evidence="10">The sequence shown here is derived from an EMBL/GenBank/DDBJ whole genome shotgun (WGS) entry which is preliminary data.</text>
</comment>
<evidence type="ECO:0000313" key="10">
    <source>
        <dbReference type="EMBL" id="PHQ38337.1"/>
    </source>
</evidence>
<evidence type="ECO:0000256" key="2">
    <source>
        <dbReference type="ARBA" id="ARBA00012438"/>
    </source>
</evidence>
<keyword evidence="8" id="KW-1133">Transmembrane helix</keyword>
<dbReference type="InterPro" id="IPR004358">
    <property type="entry name" value="Sig_transdc_His_kin-like_C"/>
</dbReference>
<dbReference type="InterPro" id="IPR005467">
    <property type="entry name" value="His_kinase_dom"/>
</dbReference>
<gene>
    <name evidence="10" type="ORF">DJ69_12305</name>
</gene>
<dbReference type="Proteomes" id="UP000222824">
    <property type="component" value="Unassembled WGS sequence"/>
</dbReference>
<dbReference type="PRINTS" id="PR00344">
    <property type="entry name" value="BCTRLSENSOR"/>
</dbReference>
<dbReference type="EMBL" id="NHOA01000109">
    <property type="protein sequence ID" value="PHQ38337.1"/>
    <property type="molecule type" value="Genomic_DNA"/>
</dbReference>
<dbReference type="PANTHER" id="PTHR44936">
    <property type="entry name" value="SENSOR PROTEIN CREC"/>
    <property type="match status" value="1"/>
</dbReference>
<dbReference type="InterPro" id="IPR036890">
    <property type="entry name" value="HATPase_C_sf"/>
</dbReference>
<evidence type="ECO:0000313" key="11">
    <source>
        <dbReference type="Proteomes" id="UP000222824"/>
    </source>
</evidence>
<dbReference type="Pfam" id="PF02518">
    <property type="entry name" value="HATPase_c"/>
    <property type="match status" value="1"/>
</dbReference>
<dbReference type="InterPro" id="IPR031623">
    <property type="entry name" value="HisKA_4TM"/>
</dbReference>
<keyword evidence="4" id="KW-0547">Nucleotide-binding</keyword>
<keyword evidence="11" id="KW-1185">Reference proteome</keyword>
<dbReference type="Gene3D" id="3.30.565.10">
    <property type="entry name" value="Histidine kinase-like ATPase, C-terminal domain"/>
    <property type="match status" value="1"/>
</dbReference>
<name>A0A2G1WH71_9EURY</name>
<sequence>MYRPRGHRVVAGIGALLLLASTAHHGFEIGSVTGATGPLLALALDGGIAAAVVYAGYRIAAMGFSPDEERRIARWTVAGGLTAVGAIGATLLVRAFEGRRLVEPAFPLLVAAGAGALAGTVAGYYAVRSAAEAQRARDATRAVSFVNRLLRHDLRNDLSAIRGYADLMDGGAAPSADEPPGGLGSDSPPDSALDAPSSTSAVIARKADEGLDRIEATGAVADALLGRAPLRHVDLAETTRDVLAGVADRRGVTIDADIADTAPVRANEGLRSVVDNLVENAIEHGRPDVTVRVVVRVGDDNVSLTVADDGPGIPPEHRDSLLGEGAAEDDALGGLRIVSTLIDSYDGDLSIGESDDGGARITVTLPRAGSR</sequence>
<evidence type="ECO:0000256" key="7">
    <source>
        <dbReference type="SAM" id="MobiDB-lite"/>
    </source>
</evidence>
<organism evidence="10 11">
    <name type="scientific">Halorubrum persicum</name>
    <dbReference type="NCBI Taxonomy" id="1383844"/>
    <lineage>
        <taxon>Archaea</taxon>
        <taxon>Methanobacteriati</taxon>
        <taxon>Methanobacteriota</taxon>
        <taxon>Stenosarchaea group</taxon>
        <taxon>Halobacteria</taxon>
        <taxon>Halobacteriales</taxon>
        <taxon>Haloferacaceae</taxon>
        <taxon>Halorubrum</taxon>
    </lineage>
</organism>
<dbReference type="Pfam" id="PF16926">
    <property type="entry name" value="HisKA_4TM"/>
    <property type="match status" value="1"/>
</dbReference>
<reference evidence="10 11" key="1">
    <citation type="journal article" date="2014" name="Front. Microbiol.">
        <title>Population and genomic analysis of the genus Halorubrum.</title>
        <authorList>
            <person name="Fullmer M.S."/>
            <person name="Soucy S.M."/>
            <person name="Swithers K.S."/>
            <person name="Makkay A.M."/>
            <person name="Wheeler R."/>
            <person name="Ventosa A."/>
            <person name="Gogarten J.P."/>
            <person name="Papke R.T."/>
        </authorList>
    </citation>
    <scope>NUCLEOTIDE SEQUENCE [LARGE SCALE GENOMIC DNA]</scope>
    <source>
        <strain evidence="10 11">C49</strain>
    </source>
</reference>
<dbReference type="RefSeq" id="WP_099255890.1">
    <property type="nucleotide sequence ID" value="NZ_NHOA01000109.1"/>
</dbReference>
<evidence type="ECO:0000256" key="8">
    <source>
        <dbReference type="SAM" id="Phobius"/>
    </source>
</evidence>
<keyword evidence="5" id="KW-0418">Kinase</keyword>
<evidence type="ECO:0000259" key="9">
    <source>
        <dbReference type="PROSITE" id="PS50109"/>
    </source>
</evidence>
<dbReference type="InterPro" id="IPR050980">
    <property type="entry name" value="2C_sensor_his_kinase"/>
</dbReference>
<protein>
    <recommendedName>
        <fullName evidence="2">histidine kinase</fullName>
        <ecNumber evidence="2">2.7.13.3</ecNumber>
    </recommendedName>
</protein>
<keyword evidence="6" id="KW-0067">ATP-binding</keyword>
<dbReference type="OrthoDB" id="3369at2157"/>
<dbReference type="EC" id="2.7.13.3" evidence="2"/>
<feature type="region of interest" description="Disordered" evidence="7">
    <location>
        <begin position="170"/>
        <end position="199"/>
    </location>
</feature>
<evidence type="ECO:0000256" key="4">
    <source>
        <dbReference type="ARBA" id="ARBA00022741"/>
    </source>
</evidence>
<proteinExistence type="predicted"/>
<feature type="domain" description="Histidine kinase" evidence="9">
    <location>
        <begin position="149"/>
        <end position="369"/>
    </location>
</feature>
<dbReference type="InterPro" id="IPR003594">
    <property type="entry name" value="HATPase_dom"/>
</dbReference>
<feature type="transmembrane region" description="Helical" evidence="8">
    <location>
        <begin position="105"/>
        <end position="127"/>
    </location>
</feature>
<keyword evidence="8" id="KW-0812">Transmembrane</keyword>
<dbReference type="PANTHER" id="PTHR44936:SF10">
    <property type="entry name" value="SENSOR PROTEIN RSTB"/>
    <property type="match status" value="1"/>
</dbReference>
<feature type="transmembrane region" description="Helical" evidence="8">
    <location>
        <begin position="72"/>
        <end position="93"/>
    </location>
</feature>
<dbReference type="GO" id="GO:0004673">
    <property type="term" value="F:protein histidine kinase activity"/>
    <property type="evidence" value="ECO:0007669"/>
    <property type="project" value="UniProtKB-EC"/>
</dbReference>
<dbReference type="SMART" id="SM00387">
    <property type="entry name" value="HATPase_c"/>
    <property type="match status" value="1"/>
</dbReference>
<comment type="catalytic activity">
    <reaction evidence="1">
        <text>ATP + protein L-histidine = ADP + protein N-phospho-L-histidine.</text>
        <dbReference type="EC" id="2.7.13.3"/>
    </reaction>
</comment>
<accession>A0A2G1WH71</accession>
<dbReference type="PROSITE" id="PS50109">
    <property type="entry name" value="HIS_KIN"/>
    <property type="match status" value="1"/>
</dbReference>
<feature type="compositionally biased region" description="Low complexity" evidence="7">
    <location>
        <begin position="185"/>
        <end position="199"/>
    </location>
</feature>
<keyword evidence="3" id="KW-0808">Transferase</keyword>
<evidence type="ECO:0000256" key="1">
    <source>
        <dbReference type="ARBA" id="ARBA00000085"/>
    </source>
</evidence>
<evidence type="ECO:0000256" key="6">
    <source>
        <dbReference type="ARBA" id="ARBA00022840"/>
    </source>
</evidence>
<dbReference type="CDD" id="cd00075">
    <property type="entry name" value="HATPase"/>
    <property type="match status" value="1"/>
</dbReference>
<keyword evidence="8" id="KW-0472">Membrane</keyword>